<dbReference type="GO" id="GO:0000160">
    <property type="term" value="P:phosphorelay signal transduction system"/>
    <property type="evidence" value="ECO:0007669"/>
    <property type="project" value="InterPro"/>
</dbReference>
<feature type="compositionally biased region" description="Low complexity" evidence="2">
    <location>
        <begin position="45"/>
        <end position="55"/>
    </location>
</feature>
<evidence type="ECO:0000256" key="2">
    <source>
        <dbReference type="SAM" id="MobiDB-lite"/>
    </source>
</evidence>
<evidence type="ECO:0000313" key="4">
    <source>
        <dbReference type="EMBL" id="NNF08543.1"/>
    </source>
</evidence>
<dbReference type="EMBL" id="JABDJR010000697">
    <property type="protein sequence ID" value="NNF08543.1"/>
    <property type="molecule type" value="Genomic_DNA"/>
</dbReference>
<reference evidence="4 5" key="1">
    <citation type="submission" date="2020-03" db="EMBL/GenBank/DDBJ databases">
        <title>Metabolic flexibility allows generalist bacteria to become dominant in a frequently disturbed ecosystem.</title>
        <authorList>
            <person name="Chen Y.-J."/>
            <person name="Leung P.M."/>
            <person name="Bay S.K."/>
            <person name="Hugenholtz P."/>
            <person name="Kessler A.J."/>
            <person name="Shelley G."/>
            <person name="Waite D.W."/>
            <person name="Cook P.L."/>
            <person name="Greening C."/>
        </authorList>
    </citation>
    <scope>NUCLEOTIDE SEQUENCE [LARGE SCALE GENOMIC DNA]</scope>
    <source>
        <strain evidence="4">SS_bin_28</strain>
    </source>
</reference>
<evidence type="ECO:0000256" key="1">
    <source>
        <dbReference type="PROSITE-ProRule" id="PRU00169"/>
    </source>
</evidence>
<evidence type="ECO:0000259" key="3">
    <source>
        <dbReference type="PROSITE" id="PS50110"/>
    </source>
</evidence>
<dbReference type="Gene3D" id="3.40.50.2300">
    <property type="match status" value="1"/>
</dbReference>
<keyword evidence="1" id="KW-0597">Phosphoprotein</keyword>
<proteinExistence type="predicted"/>
<feature type="non-terminal residue" evidence="4">
    <location>
        <position position="1"/>
    </location>
</feature>
<dbReference type="Proteomes" id="UP000547674">
    <property type="component" value="Unassembled WGS sequence"/>
</dbReference>
<feature type="region of interest" description="Disordered" evidence="2">
    <location>
        <begin position="31"/>
        <end position="91"/>
    </location>
</feature>
<dbReference type="SUPFAM" id="SSF52172">
    <property type="entry name" value="CheY-like"/>
    <property type="match status" value="1"/>
</dbReference>
<feature type="compositionally biased region" description="Acidic residues" evidence="2">
    <location>
        <begin position="56"/>
        <end position="68"/>
    </location>
</feature>
<feature type="modified residue" description="4-aspartylphosphate" evidence="1">
    <location>
        <position position="1"/>
    </location>
</feature>
<protein>
    <recommendedName>
        <fullName evidence="3">Response regulatory domain-containing protein</fullName>
    </recommendedName>
</protein>
<dbReference type="PROSITE" id="PS50110">
    <property type="entry name" value="RESPONSE_REGULATORY"/>
    <property type="match status" value="1"/>
</dbReference>
<dbReference type="AlphaFoldDB" id="A0A7Y2H498"/>
<feature type="compositionally biased region" description="Basic and acidic residues" evidence="2">
    <location>
        <begin position="77"/>
        <end position="91"/>
    </location>
</feature>
<comment type="caution">
    <text evidence="4">The sequence shown here is derived from an EMBL/GenBank/DDBJ whole genome shotgun (WGS) entry which is preliminary data.</text>
</comment>
<dbReference type="InterPro" id="IPR011006">
    <property type="entry name" value="CheY-like_superfamily"/>
</dbReference>
<gene>
    <name evidence="4" type="ORF">HKN21_17410</name>
</gene>
<dbReference type="InterPro" id="IPR001789">
    <property type="entry name" value="Sig_transdc_resp-reg_receiver"/>
</dbReference>
<organism evidence="4 5">
    <name type="scientific">Eiseniibacteriota bacterium</name>
    <dbReference type="NCBI Taxonomy" id="2212470"/>
    <lineage>
        <taxon>Bacteria</taxon>
        <taxon>Candidatus Eiseniibacteriota</taxon>
    </lineage>
</organism>
<feature type="domain" description="Response regulatory" evidence="3">
    <location>
        <begin position="1"/>
        <end position="31"/>
    </location>
</feature>
<name>A0A7Y2H498_UNCEI</name>
<accession>A0A7Y2H498</accession>
<sequence length="91" mass="9402">DVQKALEAGIQGYLLKPINGEVLQERLGEILSALPEPAEEKPEEASTASTNAESSGSDDSEPGDETSDPGDGSETPKTTDGESEAEVKEAA</sequence>
<evidence type="ECO:0000313" key="5">
    <source>
        <dbReference type="Proteomes" id="UP000547674"/>
    </source>
</evidence>